<feature type="compositionally biased region" description="Basic and acidic residues" evidence="3">
    <location>
        <begin position="31"/>
        <end position="40"/>
    </location>
</feature>
<dbReference type="SUPFAM" id="SSF54427">
    <property type="entry name" value="NTF2-like"/>
    <property type="match status" value="1"/>
</dbReference>
<proteinExistence type="predicted"/>
<dbReference type="PANTHER" id="PTHR37042:SF4">
    <property type="entry name" value="OUTER MEMBRANE PROTEIN RV1973"/>
    <property type="match status" value="1"/>
</dbReference>
<organism evidence="4 5">
    <name type="scientific">Actinomadura gamaensis</name>
    <dbReference type="NCBI Taxonomy" id="1763541"/>
    <lineage>
        <taxon>Bacteria</taxon>
        <taxon>Bacillati</taxon>
        <taxon>Actinomycetota</taxon>
        <taxon>Actinomycetes</taxon>
        <taxon>Streptosporangiales</taxon>
        <taxon>Thermomonosporaceae</taxon>
        <taxon>Actinomadura</taxon>
    </lineage>
</organism>
<sequence>MPAETTSETPPDERTDPETKPEPKPGTTSEPKPEKEKTEAETASASTGRDVLRPVSLALCAVAAVAFAWTSWTWYDAAHDDARHYAELRDRVLNTAEQEIQNLNTLDYRQVDRSLKAWQDSATSDLYQDISQGRSQFAQQVQKAQTVTSGKVLEGAVTELDEHAGRARVIVAIQITVTPPKGDPVVKRSRLIGELTRTPGGWKISALGQAPVGS</sequence>
<comment type="subcellular location">
    <subcellularLocation>
        <location evidence="1">Membrane</location>
    </subcellularLocation>
</comment>
<accession>A0ABV9U3V1</accession>
<dbReference type="EMBL" id="JBHSIT010000006">
    <property type="protein sequence ID" value="MFC4910230.1"/>
    <property type="molecule type" value="Genomic_DNA"/>
</dbReference>
<feature type="region of interest" description="Disordered" evidence="3">
    <location>
        <begin position="1"/>
        <end position="48"/>
    </location>
</feature>
<feature type="compositionally biased region" description="Basic and acidic residues" evidence="3">
    <location>
        <begin position="11"/>
        <end position="23"/>
    </location>
</feature>
<keyword evidence="5" id="KW-1185">Reference proteome</keyword>
<reference evidence="5" key="1">
    <citation type="journal article" date="2019" name="Int. J. Syst. Evol. Microbiol.">
        <title>The Global Catalogue of Microorganisms (GCM) 10K type strain sequencing project: providing services to taxonomists for standard genome sequencing and annotation.</title>
        <authorList>
            <consortium name="The Broad Institute Genomics Platform"/>
            <consortium name="The Broad Institute Genome Sequencing Center for Infectious Disease"/>
            <person name="Wu L."/>
            <person name="Ma J."/>
        </authorList>
    </citation>
    <scope>NUCLEOTIDE SEQUENCE [LARGE SCALE GENOMIC DNA]</scope>
    <source>
        <strain evidence="5">KLKA75</strain>
    </source>
</reference>
<evidence type="ECO:0000313" key="5">
    <source>
        <dbReference type="Proteomes" id="UP001595872"/>
    </source>
</evidence>
<evidence type="ECO:0000256" key="3">
    <source>
        <dbReference type="SAM" id="MobiDB-lite"/>
    </source>
</evidence>
<name>A0ABV9U3V1_9ACTN</name>
<keyword evidence="2" id="KW-0472">Membrane</keyword>
<comment type="caution">
    <text evidence="4">The sequence shown here is derived from an EMBL/GenBank/DDBJ whole genome shotgun (WGS) entry which is preliminary data.</text>
</comment>
<dbReference type="RefSeq" id="WP_378258365.1">
    <property type="nucleotide sequence ID" value="NZ_JBHSIT010000006.1"/>
</dbReference>
<dbReference type="PANTHER" id="PTHR37042">
    <property type="entry name" value="OUTER MEMBRANE PROTEIN RV1973"/>
    <property type="match status" value="1"/>
</dbReference>
<gene>
    <name evidence="4" type="ORF">ACFPCY_23150</name>
</gene>
<evidence type="ECO:0000256" key="1">
    <source>
        <dbReference type="ARBA" id="ARBA00004370"/>
    </source>
</evidence>
<dbReference type="Proteomes" id="UP001595872">
    <property type="component" value="Unassembled WGS sequence"/>
</dbReference>
<dbReference type="InterPro" id="IPR032710">
    <property type="entry name" value="NTF2-like_dom_sf"/>
</dbReference>
<evidence type="ECO:0000313" key="4">
    <source>
        <dbReference type="EMBL" id="MFC4910230.1"/>
    </source>
</evidence>
<evidence type="ECO:0000256" key="2">
    <source>
        <dbReference type="ARBA" id="ARBA00023136"/>
    </source>
</evidence>
<protein>
    <recommendedName>
        <fullName evidence="6">Mce-associated membrane protein</fullName>
    </recommendedName>
</protein>
<evidence type="ECO:0008006" key="6">
    <source>
        <dbReference type="Google" id="ProtNLM"/>
    </source>
</evidence>